<evidence type="ECO:0000313" key="3">
    <source>
        <dbReference type="EMBL" id="CAI5743689.1"/>
    </source>
</evidence>
<gene>
    <name evidence="3" type="ORF">PDE001_LOCUS8886</name>
</gene>
<dbReference type="AlphaFoldDB" id="A0AAV0V7L4"/>
<dbReference type="Gene3D" id="3.30.1520.10">
    <property type="entry name" value="Phox-like domain"/>
    <property type="match status" value="1"/>
</dbReference>
<feature type="domain" description="PX" evidence="2">
    <location>
        <begin position="81"/>
        <end position="186"/>
    </location>
</feature>
<organism evidence="3 4">
    <name type="scientific">Peronospora destructor</name>
    <dbReference type="NCBI Taxonomy" id="86335"/>
    <lineage>
        <taxon>Eukaryota</taxon>
        <taxon>Sar</taxon>
        <taxon>Stramenopiles</taxon>
        <taxon>Oomycota</taxon>
        <taxon>Peronosporomycetes</taxon>
        <taxon>Peronosporales</taxon>
        <taxon>Peronosporaceae</taxon>
        <taxon>Peronospora</taxon>
    </lineage>
</organism>
<keyword evidence="4" id="KW-1185">Reference proteome</keyword>
<dbReference type="GO" id="GO:0035091">
    <property type="term" value="F:phosphatidylinositol binding"/>
    <property type="evidence" value="ECO:0007669"/>
    <property type="project" value="InterPro"/>
</dbReference>
<dbReference type="CDD" id="cd06093">
    <property type="entry name" value="PX_domain"/>
    <property type="match status" value="1"/>
</dbReference>
<dbReference type="EMBL" id="CANTFM010001911">
    <property type="protein sequence ID" value="CAI5743689.1"/>
    <property type="molecule type" value="Genomic_DNA"/>
</dbReference>
<accession>A0AAV0V7L4</accession>
<evidence type="ECO:0000256" key="1">
    <source>
        <dbReference type="SAM" id="MobiDB-lite"/>
    </source>
</evidence>
<evidence type="ECO:0000313" key="4">
    <source>
        <dbReference type="Proteomes" id="UP001162029"/>
    </source>
</evidence>
<dbReference type="SUPFAM" id="SSF64268">
    <property type="entry name" value="PX domain"/>
    <property type="match status" value="1"/>
</dbReference>
<dbReference type="Pfam" id="PF00787">
    <property type="entry name" value="PX"/>
    <property type="match status" value="1"/>
</dbReference>
<evidence type="ECO:0000259" key="2">
    <source>
        <dbReference type="PROSITE" id="PS50195"/>
    </source>
</evidence>
<feature type="compositionally biased region" description="Low complexity" evidence="1">
    <location>
        <begin position="12"/>
        <end position="34"/>
    </location>
</feature>
<name>A0AAV0V7L4_9STRA</name>
<comment type="caution">
    <text evidence="3">The sequence shown here is derived from an EMBL/GenBank/DDBJ whole genome shotgun (WGS) entry which is preliminary data.</text>
</comment>
<feature type="region of interest" description="Disordered" evidence="1">
    <location>
        <begin position="1"/>
        <end position="77"/>
    </location>
</feature>
<dbReference type="InterPro" id="IPR001683">
    <property type="entry name" value="PX_dom"/>
</dbReference>
<dbReference type="InterPro" id="IPR036871">
    <property type="entry name" value="PX_dom_sf"/>
</dbReference>
<proteinExistence type="predicted"/>
<protein>
    <recommendedName>
        <fullName evidence="2">PX domain-containing protein</fullName>
    </recommendedName>
</protein>
<dbReference type="PROSITE" id="PS50195">
    <property type="entry name" value="PX"/>
    <property type="match status" value="1"/>
</dbReference>
<dbReference type="Proteomes" id="UP001162029">
    <property type="component" value="Unassembled WGS sequence"/>
</dbReference>
<sequence length="186" mass="20043">MGCAQSKTDKVATTNPLEAETEATPAETDAVPAEIKAAPAETEPVSLEQVDVNETAVNELTPSAEEEEETAEPEAKAATLEKSTKEFYKITGHEIDEAGVVFYIVETVEGDVSFKKRFSEFKSLVMELGSLKSLPALPDSGLGTKLRGKHNLVVIKKRETQLAIVLDAIANDVELAETEAFTSFAQ</sequence>
<reference evidence="3" key="1">
    <citation type="submission" date="2022-12" db="EMBL/GenBank/DDBJ databases">
        <authorList>
            <person name="Webb A."/>
        </authorList>
    </citation>
    <scope>NUCLEOTIDE SEQUENCE</scope>
    <source>
        <strain evidence="3">Pd1</strain>
    </source>
</reference>